<keyword evidence="1" id="KW-0812">Transmembrane</keyword>
<dbReference type="Pfam" id="PF04471">
    <property type="entry name" value="Mrr_cat"/>
    <property type="match status" value="1"/>
</dbReference>
<dbReference type="InterPro" id="IPR007560">
    <property type="entry name" value="Restrct_endonuc_IV_Mrr"/>
</dbReference>
<feature type="domain" description="Restriction endonuclease type IV Mrr" evidence="2">
    <location>
        <begin position="50"/>
        <end position="162"/>
    </location>
</feature>
<dbReference type="STRING" id="1817883.A3G31_02530"/>
<comment type="caution">
    <text evidence="3">The sequence shown here is derived from an EMBL/GenBank/DDBJ whole genome shotgun (WGS) entry which is preliminary data.</text>
</comment>
<dbReference type="Gene3D" id="3.40.1350.10">
    <property type="match status" value="1"/>
</dbReference>
<dbReference type="PANTHER" id="PTHR30015">
    <property type="entry name" value="MRR RESTRICTION SYSTEM PROTEIN"/>
    <property type="match status" value="1"/>
</dbReference>
<feature type="transmembrane region" description="Helical" evidence="1">
    <location>
        <begin position="6"/>
        <end position="22"/>
    </location>
</feature>
<accession>A0A1F7SPI2</accession>
<reference evidence="3 4" key="1">
    <citation type="journal article" date="2016" name="Nat. Commun.">
        <title>Thousands of microbial genomes shed light on interconnected biogeochemical processes in an aquifer system.</title>
        <authorList>
            <person name="Anantharaman K."/>
            <person name="Brown C.T."/>
            <person name="Hug L.A."/>
            <person name="Sharon I."/>
            <person name="Castelle C.J."/>
            <person name="Probst A.J."/>
            <person name="Thomas B.C."/>
            <person name="Singh A."/>
            <person name="Wilkins M.J."/>
            <person name="Karaoz U."/>
            <person name="Brodie E.L."/>
            <person name="Williams K.H."/>
            <person name="Hubbard S.S."/>
            <person name="Banfield J.F."/>
        </authorList>
    </citation>
    <scope>NUCLEOTIDE SEQUENCE [LARGE SCALE GENOMIC DNA]</scope>
</reference>
<organism evidence="3 4">
    <name type="scientific">Candidatus Schekmanbacteria bacterium RIFCSPLOWO2_12_FULL_38_15</name>
    <dbReference type="NCBI Taxonomy" id="1817883"/>
    <lineage>
        <taxon>Bacteria</taxon>
        <taxon>Candidatus Schekmaniibacteriota</taxon>
    </lineage>
</organism>
<evidence type="ECO:0000259" key="2">
    <source>
        <dbReference type="Pfam" id="PF04471"/>
    </source>
</evidence>
<sequence length="168" mass="18805">MSVIIISLGAVIIGFILIFLLINRKTTPETPEAHYYSNINNQQINPLLIMPREDFIDLIKKLLIRLGFGINEIIATNSNCVDFSVYDPQPIKGGKFIVHCLCFQEDKLVNSTDIINLLDNVKGESALKGILITPHFFTVEALNAAAGVQLELINGERLVRLLRENDLM</sequence>
<dbReference type="EMBL" id="MGDI01000004">
    <property type="protein sequence ID" value="OGL55097.1"/>
    <property type="molecule type" value="Genomic_DNA"/>
</dbReference>
<name>A0A1F7SPI2_9BACT</name>
<keyword evidence="1" id="KW-0472">Membrane</keyword>
<dbReference type="GO" id="GO:0009307">
    <property type="term" value="P:DNA restriction-modification system"/>
    <property type="evidence" value="ECO:0007669"/>
    <property type="project" value="InterPro"/>
</dbReference>
<evidence type="ECO:0000313" key="4">
    <source>
        <dbReference type="Proteomes" id="UP000178082"/>
    </source>
</evidence>
<protein>
    <recommendedName>
        <fullName evidence="2">Restriction endonuclease type IV Mrr domain-containing protein</fullName>
    </recommendedName>
</protein>
<dbReference type="Proteomes" id="UP000178082">
    <property type="component" value="Unassembled WGS sequence"/>
</dbReference>
<proteinExistence type="predicted"/>
<gene>
    <name evidence="3" type="ORF">A3G31_02530</name>
</gene>
<dbReference type="InterPro" id="IPR011856">
    <property type="entry name" value="tRNA_endonuc-like_dom_sf"/>
</dbReference>
<dbReference type="PANTHER" id="PTHR30015:SF7">
    <property type="entry name" value="TYPE IV METHYL-DIRECTED RESTRICTION ENZYME ECOKMRR"/>
    <property type="match status" value="1"/>
</dbReference>
<keyword evidence="1" id="KW-1133">Transmembrane helix</keyword>
<evidence type="ECO:0000313" key="3">
    <source>
        <dbReference type="EMBL" id="OGL55097.1"/>
    </source>
</evidence>
<dbReference type="GO" id="GO:0015666">
    <property type="term" value="F:restriction endodeoxyribonuclease activity"/>
    <property type="evidence" value="ECO:0007669"/>
    <property type="project" value="TreeGrafter"/>
</dbReference>
<evidence type="ECO:0000256" key="1">
    <source>
        <dbReference type="SAM" id="Phobius"/>
    </source>
</evidence>
<dbReference type="AlphaFoldDB" id="A0A1F7SPI2"/>
<dbReference type="InterPro" id="IPR052906">
    <property type="entry name" value="Type_IV_Methyl-Rstrct_Enzyme"/>
</dbReference>
<dbReference type="GO" id="GO:0003677">
    <property type="term" value="F:DNA binding"/>
    <property type="evidence" value="ECO:0007669"/>
    <property type="project" value="InterPro"/>
</dbReference>